<dbReference type="Pfam" id="PF22954">
    <property type="entry name" value="DUF7027"/>
    <property type="match status" value="1"/>
</dbReference>
<evidence type="ECO:0000259" key="2">
    <source>
        <dbReference type="Pfam" id="PF22954"/>
    </source>
</evidence>
<organism evidence="3 4">
    <name type="scientific">Plectus sambesii</name>
    <dbReference type="NCBI Taxonomy" id="2011161"/>
    <lineage>
        <taxon>Eukaryota</taxon>
        <taxon>Metazoa</taxon>
        <taxon>Ecdysozoa</taxon>
        <taxon>Nematoda</taxon>
        <taxon>Chromadorea</taxon>
        <taxon>Plectida</taxon>
        <taxon>Plectina</taxon>
        <taxon>Plectoidea</taxon>
        <taxon>Plectidae</taxon>
        <taxon>Plectus</taxon>
    </lineage>
</organism>
<keyword evidence="1" id="KW-0812">Transmembrane</keyword>
<sequence length="187" mass="21187">MSQVQPRFDPNDPKYICCCGCHVMICAKLLASLFTIVAVLDAIAFSFGIYWEARDAQLRWDKVYYAVLVFMGINLIIGTAVLSCLWYGLIKKRERFLILTLVCSMLVFGATILSALFCIIAVIAAMIRSEAGTDGVQVLLVIIIASACCLIPQYCFFHIYKTAYYYIKHKRSPPTNVNINEEWLQKF</sequence>
<protein>
    <recommendedName>
        <fullName evidence="2">DUF7027 domain-containing protein</fullName>
    </recommendedName>
</protein>
<reference evidence="4" key="1">
    <citation type="submission" date="2022-11" db="UniProtKB">
        <authorList>
            <consortium name="WormBaseParasite"/>
        </authorList>
    </citation>
    <scope>IDENTIFICATION</scope>
</reference>
<evidence type="ECO:0000313" key="3">
    <source>
        <dbReference type="Proteomes" id="UP000887566"/>
    </source>
</evidence>
<keyword evidence="1" id="KW-1133">Transmembrane helix</keyword>
<name>A0A914XGU9_9BILA</name>
<keyword evidence="3" id="KW-1185">Reference proteome</keyword>
<dbReference type="WBParaSite" id="PSAMB.scaffold8551size6094.g31535.t1">
    <property type="protein sequence ID" value="PSAMB.scaffold8551size6094.g31535.t1"/>
    <property type="gene ID" value="PSAMB.scaffold8551size6094.g31535"/>
</dbReference>
<proteinExistence type="predicted"/>
<dbReference type="Proteomes" id="UP000887566">
    <property type="component" value="Unplaced"/>
</dbReference>
<dbReference type="InterPro" id="IPR054291">
    <property type="entry name" value="DUF7027"/>
</dbReference>
<feature type="transmembrane region" description="Helical" evidence="1">
    <location>
        <begin position="29"/>
        <end position="51"/>
    </location>
</feature>
<feature type="transmembrane region" description="Helical" evidence="1">
    <location>
        <begin position="139"/>
        <end position="160"/>
    </location>
</feature>
<feature type="transmembrane region" description="Helical" evidence="1">
    <location>
        <begin position="63"/>
        <end position="89"/>
    </location>
</feature>
<evidence type="ECO:0000313" key="4">
    <source>
        <dbReference type="WBParaSite" id="PSAMB.scaffold8551size6094.g31535.t1"/>
    </source>
</evidence>
<evidence type="ECO:0000256" key="1">
    <source>
        <dbReference type="SAM" id="Phobius"/>
    </source>
</evidence>
<feature type="transmembrane region" description="Helical" evidence="1">
    <location>
        <begin position="96"/>
        <end position="127"/>
    </location>
</feature>
<accession>A0A914XGU9</accession>
<feature type="domain" description="DUF7027" evidence="2">
    <location>
        <begin position="27"/>
        <end position="124"/>
    </location>
</feature>
<dbReference type="AlphaFoldDB" id="A0A914XGU9"/>
<keyword evidence="1" id="KW-0472">Membrane</keyword>